<gene>
    <name evidence="6" type="ORF">BN977_01037</name>
</gene>
<reference evidence="6" key="1">
    <citation type="submission" date="2014-03" db="EMBL/GenBank/DDBJ databases">
        <title>Draft Genome Sequence of Mycobacterium cosmeticum DSM 44829.</title>
        <authorList>
            <person name="Croce O."/>
            <person name="Robert C."/>
            <person name="Raoult D."/>
            <person name="Drancourt M."/>
        </authorList>
    </citation>
    <scope>NUCLEOTIDE SEQUENCE [LARGE SCALE GENOMIC DNA]</scope>
    <source>
        <strain evidence="6">DSM 44829</strain>
    </source>
</reference>
<dbReference type="Gene3D" id="3.40.190.10">
    <property type="entry name" value="Periplasmic binding protein-like II"/>
    <property type="match status" value="2"/>
</dbReference>
<sequence length="301" mass="32766">MDVERLRLLRDFAERGTVQATAQALSLTPSAVSQQLKRLQREAGVDLLEPNGRRVRLTEAGKVLVGRADEILAAIERAHADMDAFRTKPRGAVRVAMVPSAAAMLLPGLIADASAVGVDIIARDIDHPVTRSPELLVDHDVVVIDRDERDTTAWGASYKATFLLREPLDLLLRPDHHLAGNESIALHELAHCPWISVEIGRMVDDVLRSLAVISGVQPRIIQRINDFRVVEELVLSGVGIALLPRYAPTVRELIRKPVEGVNVARHVEAITRASTAKRPAIAAVIDILTCVAKQAAMAQPG</sequence>
<evidence type="ECO:0000256" key="2">
    <source>
        <dbReference type="ARBA" id="ARBA00023015"/>
    </source>
</evidence>
<dbReference type="GO" id="GO:0000976">
    <property type="term" value="F:transcription cis-regulatory region binding"/>
    <property type="evidence" value="ECO:0007669"/>
    <property type="project" value="TreeGrafter"/>
</dbReference>
<protein>
    <submittedName>
        <fullName evidence="6">LysR family transcriptional regulator</fullName>
    </submittedName>
</protein>
<dbReference type="RefSeq" id="WP_036396596.1">
    <property type="nucleotide sequence ID" value="NZ_CCBB010000001.1"/>
</dbReference>
<dbReference type="GO" id="GO:0003700">
    <property type="term" value="F:DNA-binding transcription factor activity"/>
    <property type="evidence" value="ECO:0007669"/>
    <property type="project" value="InterPro"/>
</dbReference>
<dbReference type="STRING" id="258533.BN977_01037"/>
<dbReference type="Proteomes" id="UP000028870">
    <property type="component" value="Unassembled WGS sequence"/>
</dbReference>
<proteinExistence type="inferred from homology"/>
<evidence type="ECO:0000313" key="6">
    <source>
        <dbReference type="EMBL" id="CDO06255.1"/>
    </source>
</evidence>
<feature type="domain" description="HTH lysR-type" evidence="5">
    <location>
        <begin position="1"/>
        <end position="58"/>
    </location>
</feature>
<reference evidence="6" key="2">
    <citation type="submission" date="2014-03" db="EMBL/GenBank/DDBJ databases">
        <authorList>
            <person name="Urmite Genomes"/>
        </authorList>
    </citation>
    <scope>NUCLEOTIDE SEQUENCE</scope>
    <source>
        <strain evidence="6">DSM 44829</strain>
    </source>
</reference>
<dbReference type="eggNOG" id="COG0583">
    <property type="taxonomic scope" value="Bacteria"/>
</dbReference>
<dbReference type="SUPFAM" id="SSF53850">
    <property type="entry name" value="Periplasmic binding protein-like II"/>
    <property type="match status" value="1"/>
</dbReference>
<dbReference type="InterPro" id="IPR036390">
    <property type="entry name" value="WH_DNA-bd_sf"/>
</dbReference>
<dbReference type="Pfam" id="PF03466">
    <property type="entry name" value="LysR_substrate"/>
    <property type="match status" value="1"/>
</dbReference>
<dbReference type="InterPro" id="IPR000847">
    <property type="entry name" value="LysR_HTH_N"/>
</dbReference>
<keyword evidence="3" id="KW-0238">DNA-binding</keyword>
<organism evidence="6 7">
    <name type="scientific">Mycolicibacterium cosmeticum</name>
    <dbReference type="NCBI Taxonomy" id="258533"/>
    <lineage>
        <taxon>Bacteria</taxon>
        <taxon>Bacillati</taxon>
        <taxon>Actinomycetota</taxon>
        <taxon>Actinomycetes</taxon>
        <taxon>Mycobacteriales</taxon>
        <taxon>Mycobacteriaceae</taxon>
        <taxon>Mycolicibacterium</taxon>
    </lineage>
</organism>
<evidence type="ECO:0000256" key="3">
    <source>
        <dbReference type="ARBA" id="ARBA00023125"/>
    </source>
</evidence>
<dbReference type="Pfam" id="PF00126">
    <property type="entry name" value="HTH_1"/>
    <property type="match status" value="1"/>
</dbReference>
<evidence type="ECO:0000256" key="4">
    <source>
        <dbReference type="ARBA" id="ARBA00023163"/>
    </source>
</evidence>
<dbReference type="PANTHER" id="PTHR30126">
    <property type="entry name" value="HTH-TYPE TRANSCRIPTIONAL REGULATOR"/>
    <property type="match status" value="1"/>
</dbReference>
<evidence type="ECO:0000259" key="5">
    <source>
        <dbReference type="PROSITE" id="PS50931"/>
    </source>
</evidence>
<comment type="caution">
    <text evidence="6">The sequence shown here is derived from an EMBL/GenBank/DDBJ whole genome shotgun (WGS) entry which is preliminary data.</text>
</comment>
<dbReference type="Gene3D" id="1.10.10.10">
    <property type="entry name" value="Winged helix-like DNA-binding domain superfamily/Winged helix DNA-binding domain"/>
    <property type="match status" value="1"/>
</dbReference>
<dbReference type="EMBL" id="CCBB010000001">
    <property type="protein sequence ID" value="CDO06255.1"/>
    <property type="molecule type" value="Genomic_DNA"/>
</dbReference>
<dbReference type="PANTHER" id="PTHR30126:SF40">
    <property type="entry name" value="HTH-TYPE TRANSCRIPTIONAL REGULATOR GLTR"/>
    <property type="match status" value="1"/>
</dbReference>
<keyword evidence="4" id="KW-0804">Transcription</keyword>
<keyword evidence="7" id="KW-1185">Reference proteome</keyword>
<accession>W9BHU6</accession>
<dbReference type="AlphaFoldDB" id="W9BHU6"/>
<dbReference type="InterPro" id="IPR036388">
    <property type="entry name" value="WH-like_DNA-bd_sf"/>
</dbReference>
<name>W9BHU6_MYCCO</name>
<evidence type="ECO:0000313" key="7">
    <source>
        <dbReference type="Proteomes" id="UP000028870"/>
    </source>
</evidence>
<dbReference type="PROSITE" id="PS50931">
    <property type="entry name" value="HTH_LYSR"/>
    <property type="match status" value="1"/>
</dbReference>
<dbReference type="SUPFAM" id="SSF46785">
    <property type="entry name" value="Winged helix' DNA-binding domain"/>
    <property type="match status" value="1"/>
</dbReference>
<dbReference type="OrthoDB" id="4131546at2"/>
<keyword evidence="2" id="KW-0805">Transcription regulation</keyword>
<evidence type="ECO:0000256" key="1">
    <source>
        <dbReference type="ARBA" id="ARBA00009437"/>
    </source>
</evidence>
<comment type="similarity">
    <text evidence="1">Belongs to the LysR transcriptional regulatory family.</text>
</comment>
<dbReference type="InterPro" id="IPR005119">
    <property type="entry name" value="LysR_subst-bd"/>
</dbReference>